<feature type="domain" description="UvrA DNA-binding" evidence="17">
    <location>
        <begin position="299"/>
        <end position="362"/>
    </location>
</feature>
<evidence type="ECO:0000256" key="6">
    <source>
        <dbReference type="ARBA" id="ARBA00022763"/>
    </source>
</evidence>
<keyword evidence="6" id="KW-0227">DNA damage</keyword>
<evidence type="ECO:0000256" key="10">
    <source>
        <dbReference type="ARBA" id="ARBA00022840"/>
    </source>
</evidence>
<evidence type="ECO:0000256" key="2">
    <source>
        <dbReference type="ARBA" id="ARBA00022490"/>
    </source>
</evidence>
<dbReference type="GO" id="GO:0006289">
    <property type="term" value="P:nucleotide-excision repair"/>
    <property type="evidence" value="ECO:0007669"/>
    <property type="project" value="InterPro"/>
</dbReference>
<dbReference type="EMBL" id="CP017641">
    <property type="protein sequence ID" value="APZ90812.1"/>
    <property type="molecule type" value="Genomic_DNA"/>
</dbReference>
<evidence type="ECO:0000256" key="16">
    <source>
        <dbReference type="ARBA" id="ARBA00042156"/>
    </source>
</evidence>
<dbReference type="Gene3D" id="3.40.50.300">
    <property type="entry name" value="P-loop containing nucleotide triphosphate hydrolases"/>
    <property type="match status" value="2"/>
</dbReference>
<dbReference type="Pfam" id="PF17760">
    <property type="entry name" value="UvrA_inter"/>
    <property type="match status" value="1"/>
</dbReference>
<keyword evidence="5" id="KW-0547">Nucleotide-binding</keyword>
<dbReference type="STRING" id="1891926.Fuma_00396"/>
<accession>A0A1P8W9S8</accession>
<dbReference type="NCBIfam" id="TIGR00630">
    <property type="entry name" value="uvra"/>
    <property type="match status" value="1"/>
</dbReference>
<dbReference type="KEGG" id="fmr:Fuma_00396"/>
<keyword evidence="8" id="KW-0863">Zinc-finger</keyword>
<keyword evidence="2" id="KW-0963">Cytoplasm</keyword>
<dbReference type="InterPro" id="IPR004602">
    <property type="entry name" value="UvrA"/>
</dbReference>
<evidence type="ECO:0000256" key="9">
    <source>
        <dbReference type="ARBA" id="ARBA00022833"/>
    </source>
</evidence>
<dbReference type="InterPro" id="IPR013815">
    <property type="entry name" value="ATP_grasp_subdomain_1"/>
</dbReference>
<evidence type="ECO:0000256" key="5">
    <source>
        <dbReference type="ARBA" id="ARBA00022741"/>
    </source>
</evidence>
<dbReference type="GO" id="GO:0003677">
    <property type="term" value="F:DNA binding"/>
    <property type="evidence" value="ECO:0007669"/>
    <property type="project" value="UniProtKB-KW"/>
</dbReference>
<keyword evidence="7" id="KW-0228">DNA excision</keyword>
<dbReference type="AlphaFoldDB" id="A0A1P8W9S8"/>
<evidence type="ECO:0000256" key="8">
    <source>
        <dbReference type="ARBA" id="ARBA00022771"/>
    </source>
</evidence>
<organism evidence="19 20">
    <name type="scientific">Fuerstiella marisgermanici</name>
    <dbReference type="NCBI Taxonomy" id="1891926"/>
    <lineage>
        <taxon>Bacteria</taxon>
        <taxon>Pseudomonadati</taxon>
        <taxon>Planctomycetota</taxon>
        <taxon>Planctomycetia</taxon>
        <taxon>Planctomycetales</taxon>
        <taxon>Planctomycetaceae</taxon>
        <taxon>Fuerstiella</taxon>
    </lineage>
</organism>
<dbReference type="GO" id="GO:0009380">
    <property type="term" value="C:excinuclease repair complex"/>
    <property type="evidence" value="ECO:0007669"/>
    <property type="project" value="InterPro"/>
</dbReference>
<protein>
    <recommendedName>
        <fullName evidence="15">UvrABC system protein A</fullName>
    </recommendedName>
    <alternativeName>
        <fullName evidence="16">Excinuclease ABC subunit A</fullName>
    </alternativeName>
</protein>
<keyword evidence="10" id="KW-0067">ATP-binding</keyword>
<dbReference type="Gene3D" id="3.30.1490.20">
    <property type="entry name" value="ATP-grasp fold, A domain"/>
    <property type="match status" value="1"/>
</dbReference>
<dbReference type="GO" id="GO:0005524">
    <property type="term" value="F:ATP binding"/>
    <property type="evidence" value="ECO:0007669"/>
    <property type="project" value="UniProtKB-KW"/>
</dbReference>
<keyword evidence="13" id="KW-0234">DNA repair</keyword>
<reference evidence="19 20" key="1">
    <citation type="journal article" date="2016" name="Front. Microbiol.">
        <title>Fuerstia marisgermanicae gen. nov., sp. nov., an Unusual Member of the Phylum Planctomycetes from the German Wadden Sea.</title>
        <authorList>
            <person name="Kohn T."/>
            <person name="Heuer A."/>
            <person name="Jogler M."/>
            <person name="Vollmers J."/>
            <person name="Boedeker C."/>
            <person name="Bunk B."/>
            <person name="Rast P."/>
            <person name="Borchert D."/>
            <person name="Glockner I."/>
            <person name="Freese H.M."/>
            <person name="Klenk H.P."/>
            <person name="Overmann J."/>
            <person name="Kaster A.K."/>
            <person name="Rohde M."/>
            <person name="Wiegand S."/>
            <person name="Jogler C."/>
        </authorList>
    </citation>
    <scope>NUCLEOTIDE SEQUENCE [LARGE SCALE GENOMIC DNA]</scope>
    <source>
        <strain evidence="19 20">NH11</strain>
    </source>
</reference>
<evidence type="ECO:0000259" key="17">
    <source>
        <dbReference type="Pfam" id="PF17755"/>
    </source>
</evidence>
<feature type="domain" description="UvrA interaction" evidence="18">
    <location>
        <begin position="165"/>
        <end position="229"/>
    </location>
</feature>
<evidence type="ECO:0000313" key="19">
    <source>
        <dbReference type="EMBL" id="APZ90812.1"/>
    </source>
</evidence>
<evidence type="ECO:0000256" key="15">
    <source>
        <dbReference type="ARBA" id="ARBA00039316"/>
    </source>
</evidence>
<dbReference type="InterPro" id="IPR041552">
    <property type="entry name" value="UvrA_DNA-bd"/>
</dbReference>
<dbReference type="InterPro" id="IPR027417">
    <property type="entry name" value="P-loop_NTPase"/>
</dbReference>
<evidence type="ECO:0000256" key="12">
    <source>
        <dbReference type="ARBA" id="ARBA00023125"/>
    </source>
</evidence>
<keyword evidence="20" id="KW-1185">Reference proteome</keyword>
<evidence type="ECO:0000256" key="1">
    <source>
        <dbReference type="ARBA" id="ARBA00004496"/>
    </source>
</evidence>
<keyword evidence="11" id="KW-0267">Excision nuclease</keyword>
<name>A0A1P8W9S8_9PLAN</name>
<dbReference type="GO" id="GO:0016887">
    <property type="term" value="F:ATP hydrolysis activity"/>
    <property type="evidence" value="ECO:0007669"/>
    <property type="project" value="InterPro"/>
</dbReference>
<evidence type="ECO:0000256" key="14">
    <source>
        <dbReference type="ARBA" id="ARBA00038000"/>
    </source>
</evidence>
<evidence type="ECO:0000313" key="20">
    <source>
        <dbReference type="Proteomes" id="UP000187735"/>
    </source>
</evidence>
<comment type="subcellular location">
    <subcellularLocation>
        <location evidence="1">Cytoplasm</location>
    </subcellularLocation>
</comment>
<evidence type="ECO:0000256" key="11">
    <source>
        <dbReference type="ARBA" id="ARBA00022881"/>
    </source>
</evidence>
<gene>
    <name evidence="19" type="primary">uvrA_1</name>
    <name evidence="19" type="ORF">Fuma_00396</name>
</gene>
<proteinExistence type="inferred from homology"/>
<dbReference type="InterPro" id="IPR041102">
    <property type="entry name" value="UvrA_inter"/>
</dbReference>
<comment type="similarity">
    <text evidence="14">Belongs to the ABC transporter superfamily. UvrA family.</text>
</comment>
<dbReference type="Proteomes" id="UP000187735">
    <property type="component" value="Chromosome"/>
</dbReference>
<dbReference type="PANTHER" id="PTHR43152:SF3">
    <property type="entry name" value="UVRABC SYSTEM PROTEIN A"/>
    <property type="match status" value="1"/>
</dbReference>
<sequence length="944" mass="102666">MSPTQAAIELTGVRVHNLKNFDLKIRRNALTVICGVSGSGKSSLAFDTLFAEGQRRYVETFSPYARQFLDRVERPDVDRIEGIPPAIAIRQNARGHSSRSTIGTRTELLDYLRVLFAKAGQVTCPDCSVLAVSMTPDQAAQHLLNVGAGRRAMLVFAAADGIDPQEYLQRGYTRAIVAGATESLESVDGEAPNVRIVADRIRIDKASTTRISESIEQAFTQTDGTCFALIDAGDDSDSAAAELIDGKEWTAVRLSRELFCPVCDRQFPVPTSESLNFLSPLGACETCEGFGQISGLTFEKVVPDTSLSLRDGAIQPWTTPAYRHELDELLELASAFDIPCDVPFSELTDRHRQVIHDGVPERDFGGLVGFHRWLVRHRYKQGVSVFLNRWRSWLTCPDCQGSRLSINAATVQFGDRTITEAGELELDELAAWLDESLAAVSSDLQSSLSAVIRQLRTRLQFLIDSGLGYLSLARSMATLSGGEAQRVVLTAALGSGLINTLYVLDEPTSGLHADDTAKIITATKNLQRAGNTVVVVEHDCDFIQAADQIVEIGPGAGEAGGEVVFQGTPAALVEDGNTATGRLLTLDADAALPEDNRRTTRRVAEQWLNFSGLTCHNIQDLTGRIPLGVICAVTGVSGSGKSSLVVDSLYPALRKSLGLPLDSEDHGRIESLSGVDAISNVVLLDQSPLPRSRRSIPATVMGCFDDIRKVMSETHEAKKRNYKPGMFSFNSSKGGRCEVCDGHGVVTIEMQFLADIQTTCEACAGRRFRPEVLDVRYRDRSIHDILQMTAEEAFTFFNGHRRIQQRLNALRQAGLGYIRLGRPVATLSGGECQRLRIAALLAGVDFDSGEPPTANRQATKTASSEQGRTLFILDEPSTGLHGQDIAALMKCLNHLVEIGHSIIVIEHDAAVIRHVDHVIEMGPGAGRLGGRITQQTQVESRHED</sequence>
<dbReference type="Pfam" id="PF17755">
    <property type="entry name" value="UvrA_DNA-bind"/>
    <property type="match status" value="1"/>
</dbReference>
<keyword evidence="3" id="KW-0479">Metal-binding</keyword>
<keyword evidence="12" id="KW-0238">DNA-binding</keyword>
<dbReference type="PANTHER" id="PTHR43152">
    <property type="entry name" value="UVRABC SYSTEM PROTEIN A"/>
    <property type="match status" value="1"/>
</dbReference>
<dbReference type="GO" id="GO:0005737">
    <property type="term" value="C:cytoplasm"/>
    <property type="evidence" value="ECO:0007669"/>
    <property type="project" value="UniProtKB-SubCell"/>
</dbReference>
<dbReference type="GO" id="GO:0004518">
    <property type="term" value="F:nuclease activity"/>
    <property type="evidence" value="ECO:0007669"/>
    <property type="project" value="UniProtKB-KW"/>
</dbReference>
<evidence type="ECO:0000256" key="7">
    <source>
        <dbReference type="ARBA" id="ARBA00022769"/>
    </source>
</evidence>
<evidence type="ECO:0000259" key="18">
    <source>
        <dbReference type="Pfam" id="PF17760"/>
    </source>
</evidence>
<evidence type="ECO:0000256" key="3">
    <source>
        <dbReference type="ARBA" id="ARBA00022723"/>
    </source>
</evidence>
<dbReference type="Gene3D" id="1.20.1580.10">
    <property type="entry name" value="ABC transporter ATPase like domain"/>
    <property type="match status" value="2"/>
</dbReference>
<dbReference type="GO" id="GO:0008270">
    <property type="term" value="F:zinc ion binding"/>
    <property type="evidence" value="ECO:0007669"/>
    <property type="project" value="UniProtKB-KW"/>
</dbReference>
<evidence type="ECO:0000256" key="13">
    <source>
        <dbReference type="ARBA" id="ARBA00023204"/>
    </source>
</evidence>
<keyword evidence="9" id="KW-0862">Zinc</keyword>
<keyword evidence="4" id="KW-0677">Repeat</keyword>
<dbReference type="Gene3D" id="1.10.8.280">
    <property type="entry name" value="ABC transporter ATPase domain-like"/>
    <property type="match status" value="1"/>
</dbReference>
<evidence type="ECO:0000256" key="4">
    <source>
        <dbReference type="ARBA" id="ARBA00022737"/>
    </source>
</evidence>
<dbReference type="SUPFAM" id="SSF52540">
    <property type="entry name" value="P-loop containing nucleoside triphosphate hydrolases"/>
    <property type="match status" value="2"/>
</dbReference>